<dbReference type="PROSITE" id="PS50885">
    <property type="entry name" value="HAMP"/>
    <property type="match status" value="1"/>
</dbReference>
<dbReference type="EMBL" id="BBIO01000020">
    <property type="protein sequence ID" value="GAK46528.1"/>
    <property type="molecule type" value="Genomic_DNA"/>
</dbReference>
<dbReference type="SUPFAM" id="SSF58104">
    <property type="entry name" value="Methyl-accepting chemotaxis protein (MCP) signaling domain"/>
    <property type="match status" value="1"/>
</dbReference>
<dbReference type="AlphaFoldDB" id="A0A081BER0"/>
<dbReference type="eggNOG" id="COG0840">
    <property type="taxonomic scope" value="Bacteria"/>
</dbReference>
<keyword evidence="5" id="KW-0472">Membrane</keyword>
<dbReference type="Pfam" id="PF00672">
    <property type="entry name" value="HAMP"/>
    <property type="match status" value="1"/>
</dbReference>
<protein>
    <submittedName>
        <fullName evidence="8">Methyl-accepting chemotaxis protein, putative</fullName>
    </submittedName>
</protein>
<dbReference type="GO" id="GO:0006935">
    <property type="term" value="P:chemotaxis"/>
    <property type="evidence" value="ECO:0007669"/>
    <property type="project" value="InterPro"/>
</dbReference>
<evidence type="ECO:0000259" key="7">
    <source>
        <dbReference type="PROSITE" id="PS50885"/>
    </source>
</evidence>
<dbReference type="STRING" id="1333998.M2A_3027"/>
<dbReference type="SMART" id="SM00304">
    <property type="entry name" value="HAMP"/>
    <property type="match status" value="1"/>
</dbReference>
<dbReference type="PANTHER" id="PTHR32089">
    <property type="entry name" value="METHYL-ACCEPTING CHEMOTAXIS PROTEIN MCPB"/>
    <property type="match status" value="1"/>
</dbReference>
<dbReference type="SMART" id="SM00283">
    <property type="entry name" value="MA"/>
    <property type="match status" value="1"/>
</dbReference>
<dbReference type="GO" id="GO:0016020">
    <property type="term" value="C:membrane"/>
    <property type="evidence" value="ECO:0007669"/>
    <property type="project" value="InterPro"/>
</dbReference>
<comment type="caution">
    <text evidence="8">The sequence shown here is derived from an EMBL/GenBank/DDBJ whole genome shotgun (WGS) entry which is preliminary data.</text>
</comment>
<keyword evidence="5" id="KW-0812">Transmembrane</keyword>
<proteinExistence type="inferred from homology"/>
<accession>A0A081BER0</accession>
<keyword evidence="9" id="KW-1185">Reference proteome</keyword>
<keyword evidence="5" id="KW-1133">Transmembrane helix</keyword>
<evidence type="ECO:0000256" key="2">
    <source>
        <dbReference type="ARBA" id="ARBA00029447"/>
    </source>
</evidence>
<evidence type="ECO:0000259" key="6">
    <source>
        <dbReference type="PROSITE" id="PS50111"/>
    </source>
</evidence>
<dbReference type="InterPro" id="IPR004090">
    <property type="entry name" value="Chemotax_Me-accpt_rcpt"/>
</dbReference>
<dbReference type="GO" id="GO:0007165">
    <property type="term" value="P:signal transduction"/>
    <property type="evidence" value="ECO:0007669"/>
    <property type="project" value="UniProtKB-KW"/>
</dbReference>
<dbReference type="PROSITE" id="PS50111">
    <property type="entry name" value="CHEMOTAXIS_TRANSDUC_2"/>
    <property type="match status" value="1"/>
</dbReference>
<evidence type="ECO:0000313" key="9">
    <source>
        <dbReference type="Proteomes" id="UP000028702"/>
    </source>
</evidence>
<dbReference type="Pfam" id="PF12729">
    <property type="entry name" value="4HB_MCP_1"/>
    <property type="match status" value="1"/>
</dbReference>
<feature type="coiled-coil region" evidence="4">
    <location>
        <begin position="238"/>
        <end position="268"/>
    </location>
</feature>
<dbReference type="PANTHER" id="PTHR32089:SF112">
    <property type="entry name" value="LYSOZYME-LIKE PROTEIN-RELATED"/>
    <property type="match status" value="1"/>
</dbReference>
<dbReference type="Proteomes" id="UP000028702">
    <property type="component" value="Unassembled WGS sequence"/>
</dbReference>
<dbReference type="Pfam" id="PF00015">
    <property type="entry name" value="MCPsignal"/>
    <property type="match status" value="1"/>
</dbReference>
<dbReference type="InterPro" id="IPR024478">
    <property type="entry name" value="HlyB_4HB_MCP"/>
</dbReference>
<comment type="similarity">
    <text evidence="2">Belongs to the methyl-accepting chemotaxis (MCP) protein family.</text>
</comment>
<feature type="domain" description="Methyl-accepting transducer" evidence="6">
    <location>
        <begin position="286"/>
        <end position="508"/>
    </location>
</feature>
<name>A0A081BER0_9HYPH</name>
<reference evidence="8 9" key="1">
    <citation type="submission" date="2014-07" db="EMBL/GenBank/DDBJ databases">
        <title>Tepidicaulis marinum gen. nov., sp. nov., a novel marine bacterium denitrifying nitrate to nitrous oxide strictly under microaerobic conditions.</title>
        <authorList>
            <person name="Takeuchi M."/>
            <person name="Yamagishi T."/>
            <person name="Kamagata Y."/>
            <person name="Oshima K."/>
            <person name="Hattori M."/>
            <person name="Katayama T."/>
            <person name="Hanada S."/>
            <person name="Tamaki H."/>
            <person name="Marumo K."/>
            <person name="Maeda H."/>
            <person name="Nedachi M."/>
            <person name="Iwasaki W."/>
            <person name="Suwa Y."/>
            <person name="Sakata S."/>
        </authorList>
    </citation>
    <scope>NUCLEOTIDE SEQUENCE [LARGE SCALE GENOMIC DNA]</scope>
    <source>
        <strain evidence="8 9">MA2</strain>
    </source>
</reference>
<evidence type="ECO:0000256" key="5">
    <source>
        <dbReference type="SAM" id="Phobius"/>
    </source>
</evidence>
<feature type="domain" description="HAMP" evidence="7">
    <location>
        <begin position="193"/>
        <end position="246"/>
    </location>
</feature>
<dbReference type="InterPro" id="IPR003660">
    <property type="entry name" value="HAMP_dom"/>
</dbReference>
<evidence type="ECO:0000313" key="8">
    <source>
        <dbReference type="EMBL" id="GAK46528.1"/>
    </source>
</evidence>
<dbReference type="CDD" id="cd06225">
    <property type="entry name" value="HAMP"/>
    <property type="match status" value="1"/>
</dbReference>
<evidence type="ECO:0000256" key="4">
    <source>
        <dbReference type="SAM" id="Coils"/>
    </source>
</evidence>
<evidence type="ECO:0000256" key="1">
    <source>
        <dbReference type="ARBA" id="ARBA00023224"/>
    </source>
</evidence>
<sequence>MLSAMMAVGFAGYTGMSQMRTSMASIYNDRVVPLRQLKILSDTYAVQVVDTAHKARAGDITFAQALDNIARAEETIAQEWSAYTATKLTEKEARLVAEAEALMGAADKVKADLKRLLSSNDMPGLVRFVGAGLYTNIDPLTEKIAELIELQLSVALSDFNASESLFKTLTVFMAGLFVLALGGGLAFSMWISKGISRPVQALTGAMGKLANGDLEIDIPETPFEDEVREMAGALTIFKSNAIEQARLEQQEKENLAQRERRAERMQNLVTSFSTRINEIVQAVAGGSTELRNSATSLTATAEQATQQSGAVAAATEEASSNVQTVATAAEELDSSIREIARQIAESNTITSQAASQSQSTSVQMRKLSAAAAKIDEVMTLINDIASQTNLLALNATIEAARAGEAGKGFAVVAAEVKELANQTAKATEDIAGQIAAIQQETDSSVTAIEGISETVRRLSEISSAISASVEQQGGATSEIARNCQEVSHATGEIASNVSGVNEAAQHTGAASAQLLTASDELSEQSEVLRKEVDSFIADIQAA</sequence>
<dbReference type="PRINTS" id="PR00260">
    <property type="entry name" value="CHEMTRNSDUCR"/>
</dbReference>
<dbReference type="Gene3D" id="1.10.287.950">
    <property type="entry name" value="Methyl-accepting chemotaxis protein"/>
    <property type="match status" value="1"/>
</dbReference>
<organism evidence="8 9">
    <name type="scientific">Tepidicaulis marinus</name>
    <dbReference type="NCBI Taxonomy" id="1333998"/>
    <lineage>
        <taxon>Bacteria</taxon>
        <taxon>Pseudomonadati</taxon>
        <taxon>Pseudomonadota</taxon>
        <taxon>Alphaproteobacteria</taxon>
        <taxon>Hyphomicrobiales</taxon>
        <taxon>Parvibaculaceae</taxon>
        <taxon>Tepidicaulis</taxon>
    </lineage>
</organism>
<keyword evidence="4" id="KW-0175">Coiled coil</keyword>
<feature type="transmembrane region" description="Helical" evidence="5">
    <location>
        <begin position="169"/>
        <end position="191"/>
    </location>
</feature>
<evidence type="ECO:0000256" key="3">
    <source>
        <dbReference type="PROSITE-ProRule" id="PRU00284"/>
    </source>
</evidence>
<dbReference type="GO" id="GO:0004888">
    <property type="term" value="F:transmembrane signaling receptor activity"/>
    <property type="evidence" value="ECO:0007669"/>
    <property type="project" value="InterPro"/>
</dbReference>
<gene>
    <name evidence="8" type="ORF">M2A_3027</name>
</gene>
<keyword evidence="1 3" id="KW-0807">Transducer</keyword>
<dbReference type="InterPro" id="IPR004089">
    <property type="entry name" value="MCPsignal_dom"/>
</dbReference>